<reference evidence="8" key="2">
    <citation type="submission" date="2023-06" db="EMBL/GenBank/DDBJ databases">
        <authorList>
            <consortium name="Lawrence Berkeley National Laboratory"/>
            <person name="Haridas S."/>
            <person name="Hensen N."/>
            <person name="Bonometti L."/>
            <person name="Westerberg I."/>
            <person name="Brannstrom I.O."/>
            <person name="Guillou S."/>
            <person name="Cros-Aarteil S."/>
            <person name="Calhoun S."/>
            <person name="Kuo A."/>
            <person name="Mondo S."/>
            <person name="Pangilinan J."/>
            <person name="Riley R."/>
            <person name="LaButti K."/>
            <person name="Andreopoulos B."/>
            <person name="Lipzen A."/>
            <person name="Chen C."/>
            <person name="Yanf M."/>
            <person name="Daum C."/>
            <person name="Ng V."/>
            <person name="Clum A."/>
            <person name="Steindorff A."/>
            <person name="Ohm R."/>
            <person name="Martin F."/>
            <person name="Silar P."/>
            <person name="Natvig D."/>
            <person name="Lalanne C."/>
            <person name="Gautier V."/>
            <person name="Ament-velasquez S.L."/>
            <person name="Kruys A."/>
            <person name="Hutchinson M.I."/>
            <person name="Powell A.J."/>
            <person name="Barry K."/>
            <person name="Miller A.N."/>
            <person name="Grigoriev I.V."/>
            <person name="Debuchy R."/>
            <person name="Gladieux P."/>
            <person name="Thoren M.H."/>
            <person name="Johannesson H."/>
        </authorList>
    </citation>
    <scope>NUCLEOTIDE SEQUENCE</scope>
    <source>
        <strain evidence="8">CBS 232.78</strain>
    </source>
</reference>
<keyword evidence="9" id="KW-1185">Reference proteome</keyword>
<dbReference type="PROSITE" id="PS50145">
    <property type="entry name" value="ZF_TRAF"/>
    <property type="match status" value="1"/>
</dbReference>
<dbReference type="InterPro" id="IPR013083">
    <property type="entry name" value="Znf_RING/FYVE/PHD"/>
</dbReference>
<protein>
    <submittedName>
        <fullName evidence="8">Uncharacterized protein</fullName>
    </submittedName>
</protein>
<feature type="compositionally biased region" description="Polar residues" evidence="5">
    <location>
        <begin position="335"/>
        <end position="350"/>
    </location>
</feature>
<dbReference type="Proteomes" id="UP001285441">
    <property type="component" value="Unassembled WGS sequence"/>
</dbReference>
<evidence type="ECO:0000313" key="8">
    <source>
        <dbReference type="EMBL" id="KAK3387481.1"/>
    </source>
</evidence>
<proteinExistence type="predicted"/>
<keyword evidence="2 4" id="KW-0863">Zinc-finger</keyword>
<feature type="domain" description="RING-type" evidence="6">
    <location>
        <begin position="100"/>
        <end position="139"/>
    </location>
</feature>
<dbReference type="SUPFAM" id="SSF49599">
    <property type="entry name" value="TRAF domain-like"/>
    <property type="match status" value="2"/>
</dbReference>
<feature type="compositionally biased region" description="Pro residues" evidence="5">
    <location>
        <begin position="41"/>
        <end position="64"/>
    </location>
</feature>
<evidence type="ECO:0000256" key="5">
    <source>
        <dbReference type="SAM" id="MobiDB-lite"/>
    </source>
</evidence>
<dbReference type="PROSITE" id="PS50089">
    <property type="entry name" value="ZF_RING_2"/>
    <property type="match status" value="1"/>
</dbReference>
<dbReference type="GO" id="GO:0008270">
    <property type="term" value="F:zinc ion binding"/>
    <property type="evidence" value="ECO:0007669"/>
    <property type="project" value="UniProtKB-KW"/>
</dbReference>
<feature type="domain" description="TRAF-type" evidence="7">
    <location>
        <begin position="235"/>
        <end position="282"/>
    </location>
</feature>
<dbReference type="PROSITE" id="PS00518">
    <property type="entry name" value="ZF_RING_1"/>
    <property type="match status" value="1"/>
</dbReference>
<feature type="compositionally biased region" description="Low complexity" evidence="5">
    <location>
        <begin position="444"/>
        <end position="465"/>
    </location>
</feature>
<dbReference type="InterPro" id="IPR001841">
    <property type="entry name" value="Znf_RING"/>
</dbReference>
<feature type="zinc finger region" description="TRAF-type" evidence="4">
    <location>
        <begin position="235"/>
        <end position="282"/>
    </location>
</feature>
<dbReference type="PANTHER" id="PTHR10131:SF94">
    <property type="entry name" value="TNF RECEPTOR-ASSOCIATED FACTOR 4"/>
    <property type="match status" value="1"/>
</dbReference>
<evidence type="ECO:0000256" key="3">
    <source>
        <dbReference type="ARBA" id="ARBA00022833"/>
    </source>
</evidence>
<feature type="compositionally biased region" description="Low complexity" evidence="5">
    <location>
        <begin position="27"/>
        <end position="40"/>
    </location>
</feature>
<accession>A0AAE0NTN9</accession>
<organism evidence="8 9">
    <name type="scientific">Podospora didyma</name>
    <dbReference type="NCBI Taxonomy" id="330526"/>
    <lineage>
        <taxon>Eukaryota</taxon>
        <taxon>Fungi</taxon>
        <taxon>Dikarya</taxon>
        <taxon>Ascomycota</taxon>
        <taxon>Pezizomycotina</taxon>
        <taxon>Sordariomycetes</taxon>
        <taxon>Sordariomycetidae</taxon>
        <taxon>Sordariales</taxon>
        <taxon>Podosporaceae</taxon>
        <taxon>Podospora</taxon>
    </lineage>
</organism>
<evidence type="ECO:0000259" key="7">
    <source>
        <dbReference type="PROSITE" id="PS50145"/>
    </source>
</evidence>
<evidence type="ECO:0000256" key="2">
    <source>
        <dbReference type="ARBA" id="ARBA00022771"/>
    </source>
</evidence>
<sequence length="503" mass="56237">MPPPNTPEEGVLPVTMSYRRPREPVYSRRYSYRRTSTGPSVSPPPPVRLPTPPPAPSPSVPDAPRPSSATRRCSSKCQCIPKLDYQSLDYEVPVDPALQCPICHTPFHQPVTTRTCGHTFCSECLDRSLETQPVCPIDRQPVNPSRDLFRARVISDQLERLKVKCPNKGCDEVCTRELVVSHFDLHCDHTLVHCPDPFCNLRIPRADAQPSSGCLHKNTPCQYCGADVMIADLESHYDDSCSGHTAKCSHCNAIVVRHHMEKHLAKECLGREIHCKNMEYGCQVLDRRPIVEEHERLGCVFEAIGKLVLQRMEDRARIEDLEGRLRTMDARAQRAENTSTSPSSRPRMGSNSFMPGFAPDANIDAGPRTPAGNPAWRSPEDYMLVQFERLEAKIEDLQKMTWEFDGQQAVRQLNDALRMQEQIHELSNRVTALSLQVRSLAVNAQQQSNAQQRNGSSGSPSTSSSGTGGPGTRAPSHEDGRRYHSNPPPRRNSDGRGQHPPRL</sequence>
<feature type="region of interest" description="Disordered" evidence="5">
    <location>
        <begin position="444"/>
        <end position="503"/>
    </location>
</feature>
<evidence type="ECO:0000256" key="4">
    <source>
        <dbReference type="PROSITE-ProRule" id="PRU00207"/>
    </source>
</evidence>
<dbReference type="Gene3D" id="3.30.40.10">
    <property type="entry name" value="Zinc/RING finger domain, C3HC4 (zinc finger)"/>
    <property type="match status" value="2"/>
</dbReference>
<evidence type="ECO:0000313" key="9">
    <source>
        <dbReference type="Proteomes" id="UP001285441"/>
    </source>
</evidence>
<keyword evidence="1 4" id="KW-0479">Metal-binding</keyword>
<dbReference type="InterPro" id="IPR001293">
    <property type="entry name" value="Znf_TRAF"/>
</dbReference>
<gene>
    <name evidence="8" type="ORF">B0H63DRAFT_158442</name>
</gene>
<dbReference type="PANTHER" id="PTHR10131">
    <property type="entry name" value="TNF RECEPTOR ASSOCIATED FACTOR"/>
    <property type="match status" value="1"/>
</dbReference>
<reference evidence="8" key="1">
    <citation type="journal article" date="2023" name="Mol. Phylogenet. Evol.">
        <title>Genome-scale phylogeny and comparative genomics of the fungal order Sordariales.</title>
        <authorList>
            <person name="Hensen N."/>
            <person name="Bonometti L."/>
            <person name="Westerberg I."/>
            <person name="Brannstrom I.O."/>
            <person name="Guillou S."/>
            <person name="Cros-Aarteil S."/>
            <person name="Calhoun S."/>
            <person name="Haridas S."/>
            <person name="Kuo A."/>
            <person name="Mondo S."/>
            <person name="Pangilinan J."/>
            <person name="Riley R."/>
            <person name="LaButti K."/>
            <person name="Andreopoulos B."/>
            <person name="Lipzen A."/>
            <person name="Chen C."/>
            <person name="Yan M."/>
            <person name="Daum C."/>
            <person name="Ng V."/>
            <person name="Clum A."/>
            <person name="Steindorff A."/>
            <person name="Ohm R.A."/>
            <person name="Martin F."/>
            <person name="Silar P."/>
            <person name="Natvig D.O."/>
            <person name="Lalanne C."/>
            <person name="Gautier V."/>
            <person name="Ament-Velasquez S.L."/>
            <person name="Kruys A."/>
            <person name="Hutchinson M.I."/>
            <person name="Powell A.J."/>
            <person name="Barry K."/>
            <person name="Miller A.N."/>
            <person name="Grigoriev I.V."/>
            <person name="Debuchy R."/>
            <person name="Gladieux P."/>
            <person name="Hiltunen Thoren M."/>
            <person name="Johannesson H."/>
        </authorList>
    </citation>
    <scope>NUCLEOTIDE SEQUENCE</scope>
    <source>
        <strain evidence="8">CBS 232.78</strain>
    </source>
</reference>
<name>A0AAE0NTN9_9PEZI</name>
<dbReference type="SUPFAM" id="SSF57850">
    <property type="entry name" value="RING/U-box"/>
    <property type="match status" value="1"/>
</dbReference>
<feature type="region of interest" description="Disordered" evidence="5">
    <location>
        <begin position="1"/>
        <end position="72"/>
    </location>
</feature>
<dbReference type="AlphaFoldDB" id="A0AAE0NTN9"/>
<dbReference type="Pfam" id="PF13923">
    <property type="entry name" value="zf-C3HC4_2"/>
    <property type="match status" value="1"/>
</dbReference>
<evidence type="ECO:0000256" key="1">
    <source>
        <dbReference type="ARBA" id="ARBA00022723"/>
    </source>
</evidence>
<evidence type="ECO:0000259" key="6">
    <source>
        <dbReference type="PROSITE" id="PS50089"/>
    </source>
</evidence>
<dbReference type="EMBL" id="JAULSW010000003">
    <property type="protein sequence ID" value="KAK3387481.1"/>
    <property type="molecule type" value="Genomic_DNA"/>
</dbReference>
<dbReference type="SMART" id="SM00184">
    <property type="entry name" value="RING"/>
    <property type="match status" value="1"/>
</dbReference>
<keyword evidence="3 4" id="KW-0862">Zinc</keyword>
<comment type="caution">
    <text evidence="8">The sequence shown here is derived from an EMBL/GenBank/DDBJ whole genome shotgun (WGS) entry which is preliminary data.</text>
</comment>
<feature type="region of interest" description="Disordered" evidence="5">
    <location>
        <begin position="331"/>
        <end position="350"/>
    </location>
</feature>
<dbReference type="InterPro" id="IPR017907">
    <property type="entry name" value="Znf_RING_CS"/>
</dbReference>